<keyword evidence="6 8" id="KW-0472">Membrane</keyword>
<dbReference type="GO" id="GO:0015344">
    <property type="term" value="F:siderophore uptake transmembrane transporter activity"/>
    <property type="evidence" value="ECO:0007669"/>
    <property type="project" value="TreeGrafter"/>
</dbReference>
<evidence type="ECO:0000256" key="4">
    <source>
        <dbReference type="ARBA" id="ARBA00022692"/>
    </source>
</evidence>
<evidence type="ECO:0000256" key="7">
    <source>
        <dbReference type="ARBA" id="ARBA00023237"/>
    </source>
</evidence>
<dbReference type="Pfam" id="PF07715">
    <property type="entry name" value="Plug"/>
    <property type="match status" value="1"/>
</dbReference>
<evidence type="ECO:0000256" key="3">
    <source>
        <dbReference type="ARBA" id="ARBA00022452"/>
    </source>
</evidence>
<dbReference type="PANTHER" id="PTHR30069:SF50">
    <property type="entry name" value="TONB-DEPENDENT RECEPTOR HI_1217-RELATED"/>
    <property type="match status" value="1"/>
</dbReference>
<evidence type="ECO:0000256" key="6">
    <source>
        <dbReference type="ARBA" id="ARBA00023136"/>
    </source>
</evidence>
<dbReference type="PROSITE" id="PS52016">
    <property type="entry name" value="TONB_DEPENDENT_REC_3"/>
    <property type="match status" value="1"/>
</dbReference>
<dbReference type="Gene3D" id="2.170.130.10">
    <property type="entry name" value="TonB-dependent receptor, plug domain"/>
    <property type="match status" value="1"/>
</dbReference>
<feature type="compositionally biased region" description="Polar residues" evidence="10">
    <location>
        <begin position="751"/>
        <end position="767"/>
    </location>
</feature>
<evidence type="ECO:0000313" key="14">
    <source>
        <dbReference type="EMBL" id="ELA09703.1"/>
    </source>
</evidence>
<dbReference type="Pfam" id="PF00593">
    <property type="entry name" value="TonB_dep_Rec_b-barrel"/>
    <property type="match status" value="1"/>
</dbReference>
<dbReference type="InterPro" id="IPR000531">
    <property type="entry name" value="Beta-barrel_TonB"/>
</dbReference>
<feature type="region of interest" description="Disordered" evidence="10">
    <location>
        <begin position="751"/>
        <end position="773"/>
    </location>
</feature>
<name>L2FB89_9GAMM</name>
<evidence type="ECO:0000256" key="2">
    <source>
        <dbReference type="ARBA" id="ARBA00022448"/>
    </source>
</evidence>
<dbReference type="SUPFAM" id="SSF56935">
    <property type="entry name" value="Porins"/>
    <property type="match status" value="1"/>
</dbReference>
<accession>L2FB89</accession>
<feature type="chain" id="PRO_5003958050" evidence="11">
    <location>
        <begin position="33"/>
        <end position="954"/>
    </location>
</feature>
<keyword evidence="4 8" id="KW-0812">Transmembrane</keyword>
<comment type="subcellular location">
    <subcellularLocation>
        <location evidence="1 8">Cell outer membrane</location>
        <topology evidence="1 8">Multi-pass membrane protein</topology>
    </subcellularLocation>
</comment>
<dbReference type="PATRIC" id="fig|1230338.3.peg.1050"/>
<evidence type="ECO:0000313" key="15">
    <source>
        <dbReference type="Proteomes" id="UP000023795"/>
    </source>
</evidence>
<keyword evidence="3 8" id="KW-1134">Transmembrane beta strand</keyword>
<protein>
    <submittedName>
        <fullName evidence="14">Hemoglobin utilization protein MhuA</fullName>
    </submittedName>
</protein>
<keyword evidence="15" id="KW-1185">Reference proteome</keyword>
<dbReference type="EMBL" id="ANIN01000001">
    <property type="protein sequence ID" value="ELA09703.1"/>
    <property type="molecule type" value="Genomic_DNA"/>
</dbReference>
<dbReference type="InterPro" id="IPR036942">
    <property type="entry name" value="Beta-barrel_TonB_sf"/>
</dbReference>
<dbReference type="Gene3D" id="2.40.170.20">
    <property type="entry name" value="TonB-dependent receptor, beta-barrel domain"/>
    <property type="match status" value="1"/>
</dbReference>
<evidence type="ECO:0000259" key="13">
    <source>
        <dbReference type="Pfam" id="PF07715"/>
    </source>
</evidence>
<evidence type="ECO:0000259" key="12">
    <source>
        <dbReference type="Pfam" id="PF00593"/>
    </source>
</evidence>
<comment type="caution">
    <text evidence="14">The sequence shown here is derived from an EMBL/GenBank/DDBJ whole genome shotgun (WGS) entry which is preliminary data.</text>
</comment>
<proteinExistence type="inferred from homology"/>
<comment type="similarity">
    <text evidence="8 9">Belongs to the TonB-dependent receptor family.</text>
</comment>
<keyword evidence="11" id="KW-0732">Signal</keyword>
<dbReference type="InterPro" id="IPR012910">
    <property type="entry name" value="Plug_dom"/>
</dbReference>
<feature type="signal peptide" evidence="11">
    <location>
        <begin position="1"/>
        <end position="32"/>
    </location>
</feature>
<dbReference type="GO" id="GO:0044718">
    <property type="term" value="P:siderophore transmembrane transport"/>
    <property type="evidence" value="ECO:0007669"/>
    <property type="project" value="TreeGrafter"/>
</dbReference>
<gene>
    <name evidence="14" type="ORF">MOMA_04855</name>
</gene>
<evidence type="ECO:0000256" key="8">
    <source>
        <dbReference type="PROSITE-ProRule" id="PRU01360"/>
    </source>
</evidence>
<dbReference type="AlphaFoldDB" id="L2FB89"/>
<evidence type="ECO:0000256" key="11">
    <source>
        <dbReference type="SAM" id="SignalP"/>
    </source>
</evidence>
<evidence type="ECO:0000256" key="9">
    <source>
        <dbReference type="RuleBase" id="RU003357"/>
    </source>
</evidence>
<dbReference type="eggNOG" id="COG1629">
    <property type="taxonomic scope" value="Bacteria"/>
</dbReference>
<dbReference type="PANTHER" id="PTHR30069">
    <property type="entry name" value="TONB-DEPENDENT OUTER MEMBRANE RECEPTOR"/>
    <property type="match status" value="1"/>
</dbReference>
<sequence>MPQTHQSNHPSKHIFKLSLLSLCLLNITYAMAAEDDKNKTAKSPTTPSVVLDELFLTTESEPETFKPFTKAAATSVKEDVFKATENVDAIVRSMPGAFTQQDKSSGLVSLNVRGDSGLGRANVLVDGVTQTFYSTSTDAGRGGGTSQFGAAIDQNFIAGIELNKGSFSGKSGLNSLSGAANFRTLNADDVISDDKDFGFISKGITGKNATDKNYMLSTAARKWLDNGSISVLYGYSHKDVSQNYKVGGGKEKISDVGKDLLFARKKEEFLKGHVLKYNETTKAWEKDFSQIDEDEGDVLWKRKRKFGGKCYGLGCHDTPEKFAKYVKDAEEQWEKNDAKKFDITPIDPTSLQQKQDSHMVKINYNNDTSDLGLQVRKMDTKIGTRNITNNNYQLNAGFKPNDLLDVKVLAAQTTGVQKYPKGSTFTGWRLDKDFSATNRAKIFDINNTHTFYLPKETDLTTTVGFNTLRNEYANSRFPEELSLFYTNELLCGGGYDACGGRYQGSSGVLPKKSVIVQPSGKQRFDSVYLDASLKKDKYRLDYSVNNTNYRFSGEYAGYFGSKKEFADKFGKDSATYKKYCKENGCDQYEPLLTKSGKKRAVNHSVTFSAEYDNGFMPFVSFARTHRMPNIQEMYFSQIGDVGVNTELKPERARTYQLGFNIFKQSLLDDNDTLGLKLVGYRSRIDNYIHNVYGKWYDTKNPPSWVEAGALKGYTIQHRNWQAPVHKKGLELELNYDTDYFFANLSYAKQTTDQPTNYSDASESPLNSSKEDQLKQGYGLSKVSVLPKDYGRLEFGVRGFDKKLTLGSAVRYYGESIRATIDPRYIDGTNNDNTSDPRTKGTRTIKQTETLPKQPLVHDFYIAYEPKKDFVIRFDVQNAFDRRYIDPLDAGNDAATQRYYNSYFNDIKEGKPCPPGAPSASCGKPEADKDKNTTQSVLTNFAKGRSLLVSMSYKW</sequence>
<feature type="domain" description="TonB-dependent receptor-like beta-barrel" evidence="12">
    <location>
        <begin position="381"/>
        <end position="877"/>
    </location>
</feature>
<dbReference type="STRING" id="1230338.MOMA_04855"/>
<keyword evidence="7 8" id="KW-0998">Cell outer membrane</keyword>
<dbReference type="GO" id="GO:0009279">
    <property type="term" value="C:cell outer membrane"/>
    <property type="evidence" value="ECO:0007669"/>
    <property type="project" value="UniProtKB-SubCell"/>
</dbReference>
<evidence type="ECO:0000256" key="5">
    <source>
        <dbReference type="ARBA" id="ARBA00023077"/>
    </source>
</evidence>
<dbReference type="Proteomes" id="UP000023795">
    <property type="component" value="Unassembled WGS sequence"/>
</dbReference>
<evidence type="ECO:0000256" key="10">
    <source>
        <dbReference type="SAM" id="MobiDB-lite"/>
    </source>
</evidence>
<dbReference type="InterPro" id="IPR039426">
    <property type="entry name" value="TonB-dep_rcpt-like"/>
</dbReference>
<feature type="domain" description="TonB-dependent receptor plug" evidence="13">
    <location>
        <begin position="71"/>
        <end position="179"/>
    </location>
</feature>
<dbReference type="OrthoDB" id="6046653at2"/>
<dbReference type="RefSeq" id="WP_009767521.1">
    <property type="nucleotide sequence ID" value="NZ_ANIN01000001.1"/>
</dbReference>
<dbReference type="InterPro" id="IPR037066">
    <property type="entry name" value="Plug_dom_sf"/>
</dbReference>
<reference evidence="14 15" key="1">
    <citation type="journal article" date="2013" name="Genome Announc.">
        <title>Genome Sequence of Moraxella macacae 0408225, a Novel Bacterial Species Isolated from a Cynomolgus Macaque with Epistaxis.</title>
        <authorList>
            <person name="Ladner J.T."/>
            <person name="Whitehouse C.A."/>
            <person name="Koroleva G.I."/>
            <person name="Palacios G.F."/>
        </authorList>
    </citation>
    <scope>NUCLEOTIDE SEQUENCE [LARGE SCALE GENOMIC DNA]</scope>
    <source>
        <strain evidence="14 15">0408225</strain>
    </source>
</reference>
<keyword evidence="5 9" id="KW-0798">TonB box</keyword>
<evidence type="ECO:0000256" key="1">
    <source>
        <dbReference type="ARBA" id="ARBA00004571"/>
    </source>
</evidence>
<organism evidence="14 15">
    <name type="scientific">Moraxella macacae 0408225</name>
    <dbReference type="NCBI Taxonomy" id="1230338"/>
    <lineage>
        <taxon>Bacteria</taxon>
        <taxon>Pseudomonadati</taxon>
        <taxon>Pseudomonadota</taxon>
        <taxon>Gammaproteobacteria</taxon>
        <taxon>Moraxellales</taxon>
        <taxon>Moraxellaceae</taxon>
        <taxon>Moraxella</taxon>
    </lineage>
</organism>
<keyword evidence="2 8" id="KW-0813">Transport</keyword>